<evidence type="ECO:0000313" key="9">
    <source>
        <dbReference type="Proteomes" id="UP000647183"/>
    </source>
</evidence>
<accession>A0ABR8UJ23</accession>
<evidence type="ECO:0000256" key="3">
    <source>
        <dbReference type="ARBA" id="ARBA00022759"/>
    </source>
</evidence>
<evidence type="ECO:0000313" key="8">
    <source>
        <dbReference type="EMBL" id="MBD7988030.1"/>
    </source>
</evidence>
<evidence type="ECO:0000256" key="5">
    <source>
        <dbReference type="ARBA" id="ARBA00023157"/>
    </source>
</evidence>
<evidence type="ECO:0000256" key="2">
    <source>
        <dbReference type="ARBA" id="ARBA00022723"/>
    </source>
</evidence>
<keyword evidence="1" id="KW-0540">Nuclease</keyword>
<evidence type="ECO:0000256" key="6">
    <source>
        <dbReference type="ARBA" id="ARBA00023180"/>
    </source>
</evidence>
<dbReference type="PANTHER" id="PTHR33146:SF26">
    <property type="entry name" value="ENDONUCLEASE 4"/>
    <property type="match status" value="1"/>
</dbReference>
<evidence type="ECO:0000256" key="4">
    <source>
        <dbReference type="ARBA" id="ARBA00022801"/>
    </source>
</evidence>
<sequence>MRPYRDRPMTRFLPVLALACAFVAGDASAWSAKGHRIVAHIADAGLSPAARVEVERLLAGEADPTLAGVATWADELRDNEPELGKRSAKWHYINFDGRCGFEPPRDCKGDNCVVTQTNRLYRILADTRRDPAERTMALKFLVHFVGDLHQPMHASPRDDKGGNDYQVNLGGEGSNLHRIWDGTIIERRDLSAEDHAEALLEHLPSSDPTLQSDRPVLEWALESCRLVEDGKAYPAEGVHVIDEAFLDERLPLAEQRLRDAGLRLAQLLNHALAPPTRAP</sequence>
<reference evidence="8 9" key="1">
    <citation type="submission" date="2020-08" db="EMBL/GenBank/DDBJ databases">
        <title>A Genomic Blueprint of the Chicken Gut Microbiome.</title>
        <authorList>
            <person name="Gilroy R."/>
            <person name="Ravi A."/>
            <person name="Getino M."/>
            <person name="Pursley I."/>
            <person name="Horton D.L."/>
            <person name="Alikhan N.-F."/>
            <person name="Baker D."/>
            <person name="Gharbi K."/>
            <person name="Hall N."/>
            <person name="Watson M."/>
            <person name="Adriaenssens E.M."/>
            <person name="Foster-Nyarko E."/>
            <person name="Jarju S."/>
            <person name="Secka A."/>
            <person name="Antonio M."/>
            <person name="Oren A."/>
            <person name="Chaudhuri R."/>
            <person name="La Ragione R.M."/>
            <person name="Hildebrand F."/>
            <person name="Pallen M.J."/>
        </authorList>
    </citation>
    <scope>NUCLEOTIDE SEQUENCE [LARGE SCALE GENOMIC DNA]</scope>
    <source>
        <strain evidence="8 9">Sa2BVA3</strain>
    </source>
</reference>
<feature type="chain" id="PRO_5045405934" evidence="7">
    <location>
        <begin position="30"/>
        <end position="279"/>
    </location>
</feature>
<comment type="caution">
    <text evidence="8">The sequence shown here is derived from an EMBL/GenBank/DDBJ whole genome shotgun (WGS) entry which is preliminary data.</text>
</comment>
<dbReference type="Pfam" id="PF02265">
    <property type="entry name" value="S1-P1_nuclease"/>
    <property type="match status" value="1"/>
</dbReference>
<dbReference type="CDD" id="cd11010">
    <property type="entry name" value="S1-P1_nuclease"/>
    <property type="match status" value="1"/>
</dbReference>
<organism evidence="8 9">
    <name type="scientific">Luteimonas colneyensis</name>
    <dbReference type="NCBI Taxonomy" id="2762230"/>
    <lineage>
        <taxon>Bacteria</taxon>
        <taxon>Pseudomonadati</taxon>
        <taxon>Pseudomonadota</taxon>
        <taxon>Gammaproteobacteria</taxon>
        <taxon>Lysobacterales</taxon>
        <taxon>Lysobacteraceae</taxon>
        <taxon>Luteimonas</taxon>
    </lineage>
</organism>
<keyword evidence="7" id="KW-0732">Signal</keyword>
<gene>
    <name evidence="8" type="ORF">H9645_08315</name>
</gene>
<keyword evidence="5" id="KW-1015">Disulfide bond</keyword>
<proteinExistence type="predicted"/>
<feature type="signal peptide" evidence="7">
    <location>
        <begin position="1"/>
        <end position="29"/>
    </location>
</feature>
<keyword evidence="3" id="KW-0255">Endonuclease</keyword>
<keyword evidence="2" id="KW-0479">Metal-binding</keyword>
<dbReference type="InterPro" id="IPR003154">
    <property type="entry name" value="S1/P1nuclease"/>
</dbReference>
<keyword evidence="6" id="KW-0325">Glycoprotein</keyword>
<dbReference type="SUPFAM" id="SSF48537">
    <property type="entry name" value="Phospholipase C/P1 nuclease"/>
    <property type="match status" value="1"/>
</dbReference>
<evidence type="ECO:0000256" key="7">
    <source>
        <dbReference type="SAM" id="SignalP"/>
    </source>
</evidence>
<keyword evidence="9" id="KW-1185">Reference proteome</keyword>
<dbReference type="Proteomes" id="UP000647183">
    <property type="component" value="Unassembled WGS sequence"/>
</dbReference>
<dbReference type="PANTHER" id="PTHR33146">
    <property type="entry name" value="ENDONUCLEASE 4"/>
    <property type="match status" value="1"/>
</dbReference>
<protein>
    <submittedName>
        <fullName evidence="8">S1/P1 nuclease</fullName>
    </submittedName>
</protein>
<keyword evidence="4" id="KW-0378">Hydrolase</keyword>
<dbReference type="InterPro" id="IPR008947">
    <property type="entry name" value="PLipase_C/P1_nuclease_dom_sf"/>
</dbReference>
<name>A0ABR8UJ23_9GAMM</name>
<dbReference type="Gene3D" id="1.10.575.10">
    <property type="entry name" value="P1 Nuclease"/>
    <property type="match status" value="1"/>
</dbReference>
<dbReference type="EMBL" id="JACSQJ010000003">
    <property type="protein sequence ID" value="MBD7988030.1"/>
    <property type="molecule type" value="Genomic_DNA"/>
</dbReference>
<evidence type="ECO:0000256" key="1">
    <source>
        <dbReference type="ARBA" id="ARBA00022722"/>
    </source>
</evidence>